<dbReference type="AlphaFoldDB" id="A0A7D9IZA7"/>
<feature type="coiled-coil region" evidence="1">
    <location>
        <begin position="113"/>
        <end position="184"/>
    </location>
</feature>
<comment type="caution">
    <text evidence="2">The sequence shown here is derived from an EMBL/GenBank/DDBJ whole genome shotgun (WGS) entry which is preliminary data.</text>
</comment>
<gene>
    <name evidence="2" type="ORF">PACLA_8A034202</name>
</gene>
<dbReference type="EMBL" id="CACRXK020010993">
    <property type="protein sequence ID" value="CAB4020518.1"/>
    <property type="molecule type" value="Genomic_DNA"/>
</dbReference>
<evidence type="ECO:0000256" key="1">
    <source>
        <dbReference type="SAM" id="Coils"/>
    </source>
</evidence>
<name>A0A7D9IZA7_PARCT</name>
<proteinExistence type="predicted"/>
<keyword evidence="3" id="KW-1185">Reference proteome</keyword>
<organism evidence="2 3">
    <name type="scientific">Paramuricea clavata</name>
    <name type="common">Red gorgonian</name>
    <name type="synonym">Violescent sea-whip</name>
    <dbReference type="NCBI Taxonomy" id="317549"/>
    <lineage>
        <taxon>Eukaryota</taxon>
        <taxon>Metazoa</taxon>
        <taxon>Cnidaria</taxon>
        <taxon>Anthozoa</taxon>
        <taxon>Octocorallia</taxon>
        <taxon>Malacalcyonacea</taxon>
        <taxon>Plexauridae</taxon>
        <taxon>Paramuricea</taxon>
    </lineage>
</organism>
<evidence type="ECO:0000313" key="3">
    <source>
        <dbReference type="Proteomes" id="UP001152795"/>
    </source>
</evidence>
<keyword evidence="1" id="KW-0175">Coiled coil</keyword>
<protein>
    <submittedName>
        <fullName evidence="2">Uncharacterized protein</fullName>
    </submittedName>
</protein>
<reference evidence="2" key="1">
    <citation type="submission" date="2020-04" db="EMBL/GenBank/DDBJ databases">
        <authorList>
            <person name="Alioto T."/>
            <person name="Alioto T."/>
            <person name="Gomez Garrido J."/>
        </authorList>
    </citation>
    <scope>NUCLEOTIDE SEQUENCE</scope>
    <source>
        <strain evidence="2">A484AB</strain>
    </source>
</reference>
<dbReference type="Proteomes" id="UP001152795">
    <property type="component" value="Unassembled WGS sequence"/>
</dbReference>
<sequence>MNLELSAEISLIHGLSINNKGKFIWSSSFEALQKFVYSKSLILSGKDSQLFEGKLVDIASISETLVNVKDKINILPSPQTSSETNEIMISVTKRLAEVKCSSTKKVDPPETTLAILNNRLQNLTEELNSKMAAVNYTLSDHTKDLSELKNLNSESELSRLRKENAELKNENAMLKNKNEQITERVNNLNV</sequence>
<accession>A0A7D9IZA7</accession>
<evidence type="ECO:0000313" key="2">
    <source>
        <dbReference type="EMBL" id="CAB4020518.1"/>
    </source>
</evidence>